<feature type="compositionally biased region" description="Basic and acidic residues" evidence="1">
    <location>
        <begin position="547"/>
        <end position="557"/>
    </location>
</feature>
<comment type="caution">
    <text evidence="2">The sequence shown here is derived from an EMBL/GenBank/DDBJ whole genome shotgun (WGS) entry which is preliminary data.</text>
</comment>
<proteinExistence type="predicted"/>
<feature type="region of interest" description="Disordered" evidence="1">
    <location>
        <begin position="362"/>
        <end position="395"/>
    </location>
</feature>
<name>A0A409XZS8_9AGAR</name>
<accession>A0A409XZS8</accession>
<evidence type="ECO:0000313" key="3">
    <source>
        <dbReference type="Proteomes" id="UP000284706"/>
    </source>
</evidence>
<organism evidence="2 3">
    <name type="scientific">Gymnopilus dilepis</name>
    <dbReference type="NCBI Taxonomy" id="231916"/>
    <lineage>
        <taxon>Eukaryota</taxon>
        <taxon>Fungi</taxon>
        <taxon>Dikarya</taxon>
        <taxon>Basidiomycota</taxon>
        <taxon>Agaricomycotina</taxon>
        <taxon>Agaricomycetes</taxon>
        <taxon>Agaricomycetidae</taxon>
        <taxon>Agaricales</taxon>
        <taxon>Agaricineae</taxon>
        <taxon>Hymenogastraceae</taxon>
        <taxon>Gymnopilus</taxon>
    </lineage>
</organism>
<gene>
    <name evidence="2" type="ORF">CVT26_005546</name>
</gene>
<sequence>MTSMRRVKPREKIFLRRLPITCSDQSKFPADSEVIAGRNFARGLTQAKPHSQPEALPPSNSIINAKKDKSASPPTPWAGQHLASFAGSEILFSPVSPPATHSMGACAIDQQGLYRSFLGDSPEDSPQITCSRSDASPALKLDARYPTQAYRHNICPDAPEEMDCRTTPSNSSSQTKVDISPTQLPTESSAASTVDTPAVAEGRGFQSCKPRPDEIEVLYSGRLSDKVQEQLCQGFLELDKVIQKMKYSTGLSEQQILKRWRPSDPKDLNFWNIYQKYFQVMQDEELGRLGSDNGTINLKKPTMAVIRASYKAFKREEPRHKSILEIFWRFFSNRLRLSDDDLEGHLKAHVYDITSTTAISKTNNRDGAASASRPSNLEPSSTGNAKKPDEGRGRKQRLATVLKSKILDLLASCEVSQLSKSRLPYSDVPTILAAKGYVMENWPEDVPFPCDLPKGKGIAQLQVHQQKLLLDAFNDPSYPLKVVRKYSEAVPPSEPVIIGIPPASESNQVRGRRKFLDEGRTVDRNGPARRVVRVGTRGHSPSCSRSKRAEPCHRDSAENTSPKKRRKGK</sequence>
<dbReference type="EMBL" id="NHYE01001385">
    <property type="protein sequence ID" value="PPQ96266.1"/>
    <property type="molecule type" value="Genomic_DNA"/>
</dbReference>
<feature type="region of interest" description="Disordered" evidence="1">
    <location>
        <begin position="518"/>
        <end position="569"/>
    </location>
</feature>
<evidence type="ECO:0000256" key="1">
    <source>
        <dbReference type="SAM" id="MobiDB-lite"/>
    </source>
</evidence>
<dbReference type="Proteomes" id="UP000284706">
    <property type="component" value="Unassembled WGS sequence"/>
</dbReference>
<protein>
    <submittedName>
        <fullName evidence="2">Uncharacterized protein</fullName>
    </submittedName>
</protein>
<reference evidence="2 3" key="1">
    <citation type="journal article" date="2018" name="Evol. Lett.">
        <title>Horizontal gene cluster transfer increased hallucinogenic mushroom diversity.</title>
        <authorList>
            <person name="Reynolds H.T."/>
            <person name="Vijayakumar V."/>
            <person name="Gluck-Thaler E."/>
            <person name="Korotkin H.B."/>
            <person name="Matheny P.B."/>
            <person name="Slot J.C."/>
        </authorList>
    </citation>
    <scope>NUCLEOTIDE SEQUENCE [LARGE SCALE GENOMIC DNA]</scope>
    <source>
        <strain evidence="2 3">SRW20</strain>
    </source>
</reference>
<feature type="region of interest" description="Disordered" evidence="1">
    <location>
        <begin position="41"/>
        <end position="78"/>
    </location>
</feature>
<feature type="region of interest" description="Disordered" evidence="1">
    <location>
        <begin position="157"/>
        <end position="207"/>
    </location>
</feature>
<dbReference type="InParanoid" id="A0A409XZS8"/>
<evidence type="ECO:0000313" key="2">
    <source>
        <dbReference type="EMBL" id="PPQ96266.1"/>
    </source>
</evidence>
<feature type="compositionally biased region" description="Polar residues" evidence="1">
    <location>
        <begin position="372"/>
        <end position="384"/>
    </location>
</feature>
<feature type="compositionally biased region" description="Polar residues" evidence="1">
    <location>
        <begin position="166"/>
        <end position="195"/>
    </location>
</feature>
<keyword evidence="3" id="KW-1185">Reference proteome</keyword>
<dbReference type="AlphaFoldDB" id="A0A409XZS8"/>
<dbReference type="OrthoDB" id="3061191at2759"/>